<evidence type="ECO:0000313" key="2">
    <source>
        <dbReference type="Proteomes" id="UP001066276"/>
    </source>
</evidence>
<dbReference type="AlphaFoldDB" id="A0AAV7QMR0"/>
<name>A0AAV7QMR0_PLEWA</name>
<proteinExistence type="predicted"/>
<reference evidence="1" key="1">
    <citation type="journal article" date="2022" name="bioRxiv">
        <title>Sequencing and chromosome-scale assembly of the giantPleurodeles waltlgenome.</title>
        <authorList>
            <person name="Brown T."/>
            <person name="Elewa A."/>
            <person name="Iarovenko S."/>
            <person name="Subramanian E."/>
            <person name="Araus A.J."/>
            <person name="Petzold A."/>
            <person name="Susuki M."/>
            <person name="Suzuki K.-i.T."/>
            <person name="Hayashi T."/>
            <person name="Toyoda A."/>
            <person name="Oliveira C."/>
            <person name="Osipova E."/>
            <person name="Leigh N.D."/>
            <person name="Simon A."/>
            <person name="Yun M.H."/>
        </authorList>
    </citation>
    <scope>NUCLEOTIDE SEQUENCE</scope>
    <source>
        <strain evidence="1">20211129_DDA</strain>
        <tissue evidence="1">Liver</tissue>
    </source>
</reference>
<gene>
    <name evidence="1" type="ORF">NDU88_008165</name>
</gene>
<keyword evidence="2" id="KW-1185">Reference proteome</keyword>
<dbReference type="EMBL" id="JANPWB010000010">
    <property type="protein sequence ID" value="KAJ1141837.1"/>
    <property type="molecule type" value="Genomic_DNA"/>
</dbReference>
<comment type="caution">
    <text evidence="1">The sequence shown here is derived from an EMBL/GenBank/DDBJ whole genome shotgun (WGS) entry which is preliminary data.</text>
</comment>
<accession>A0AAV7QMR0</accession>
<dbReference type="Proteomes" id="UP001066276">
    <property type="component" value="Chromosome 6"/>
</dbReference>
<protein>
    <submittedName>
        <fullName evidence="1">Uncharacterized protein</fullName>
    </submittedName>
</protein>
<evidence type="ECO:0000313" key="1">
    <source>
        <dbReference type="EMBL" id="KAJ1141837.1"/>
    </source>
</evidence>
<sequence>MLKGNARLCVPHVIGSAHLPIPPPWFPPVEGSGTGAHVDEVWATWVGVKRVWPAAGHPFRHRVGRGELCHRRDSAASGTATGSRRVFRGYTGPHRPLPRMLVRQRSIEKGHLHVLTFLAACAHDEDGLGCCNGSDLCILQSFTTRAPQSSGHHGLWRGLAPKKNLEVDFCTNISPPKYTCIHVMK</sequence>
<organism evidence="1 2">
    <name type="scientific">Pleurodeles waltl</name>
    <name type="common">Iberian ribbed newt</name>
    <dbReference type="NCBI Taxonomy" id="8319"/>
    <lineage>
        <taxon>Eukaryota</taxon>
        <taxon>Metazoa</taxon>
        <taxon>Chordata</taxon>
        <taxon>Craniata</taxon>
        <taxon>Vertebrata</taxon>
        <taxon>Euteleostomi</taxon>
        <taxon>Amphibia</taxon>
        <taxon>Batrachia</taxon>
        <taxon>Caudata</taxon>
        <taxon>Salamandroidea</taxon>
        <taxon>Salamandridae</taxon>
        <taxon>Pleurodelinae</taxon>
        <taxon>Pleurodeles</taxon>
    </lineage>
</organism>